<feature type="compositionally biased region" description="Polar residues" evidence="16">
    <location>
        <begin position="388"/>
        <end position="401"/>
    </location>
</feature>
<evidence type="ECO:0000256" key="6">
    <source>
        <dbReference type="ARBA" id="ARBA00022692"/>
    </source>
</evidence>
<feature type="transmembrane region" description="Helical" evidence="17">
    <location>
        <begin position="35"/>
        <end position="60"/>
    </location>
</feature>
<feature type="region of interest" description="Disordered" evidence="16">
    <location>
        <begin position="388"/>
        <end position="407"/>
    </location>
</feature>
<dbReference type="RefSeq" id="WP_084136730.1">
    <property type="nucleotide sequence ID" value="NZ_FQUF01000006.1"/>
</dbReference>
<protein>
    <submittedName>
        <fullName evidence="20">Penicillin-binding protein</fullName>
    </submittedName>
</protein>
<evidence type="ECO:0000256" key="11">
    <source>
        <dbReference type="ARBA" id="ARBA00023136"/>
    </source>
</evidence>
<dbReference type="InterPro" id="IPR023346">
    <property type="entry name" value="Lysozyme-like_dom_sf"/>
</dbReference>
<keyword evidence="10 17" id="KW-1133">Transmembrane helix</keyword>
<evidence type="ECO:0000256" key="15">
    <source>
        <dbReference type="ARBA" id="ARBA00049902"/>
    </source>
</evidence>
<reference evidence="20 21" key="1">
    <citation type="submission" date="2016-11" db="EMBL/GenBank/DDBJ databases">
        <authorList>
            <person name="Jaros S."/>
            <person name="Januszkiewicz K."/>
            <person name="Wedrychowicz H."/>
        </authorList>
    </citation>
    <scope>NUCLEOTIDE SEQUENCE [LARGE SCALE GENOMIC DNA]</scope>
    <source>
        <strain evidence="20 21">DSM 15692</strain>
    </source>
</reference>
<keyword evidence="13" id="KW-0961">Cell wall biogenesis/degradation</keyword>
<evidence type="ECO:0000256" key="3">
    <source>
        <dbReference type="ARBA" id="ARBA00022670"/>
    </source>
</evidence>
<feature type="compositionally biased region" description="Acidic residues" evidence="16">
    <location>
        <begin position="848"/>
        <end position="879"/>
    </location>
</feature>
<dbReference type="GO" id="GO:0009002">
    <property type="term" value="F:serine-type D-Ala-D-Ala carboxypeptidase activity"/>
    <property type="evidence" value="ECO:0007669"/>
    <property type="project" value="UniProtKB-EC"/>
</dbReference>
<dbReference type="Pfam" id="PF00905">
    <property type="entry name" value="Transpeptidase"/>
    <property type="match status" value="1"/>
</dbReference>
<dbReference type="Gene3D" id="3.40.50.12800">
    <property type="match status" value="1"/>
</dbReference>
<evidence type="ECO:0000256" key="2">
    <source>
        <dbReference type="ARBA" id="ARBA00022645"/>
    </source>
</evidence>
<dbReference type="InterPro" id="IPR012338">
    <property type="entry name" value="Beta-lactam/transpept-like"/>
</dbReference>
<evidence type="ECO:0000256" key="9">
    <source>
        <dbReference type="ARBA" id="ARBA00022984"/>
    </source>
</evidence>
<dbReference type="Gene3D" id="1.10.3810.10">
    <property type="entry name" value="Biosynthetic peptidoglycan transglycosylase-like"/>
    <property type="match status" value="1"/>
</dbReference>
<evidence type="ECO:0000259" key="18">
    <source>
        <dbReference type="Pfam" id="PF00905"/>
    </source>
</evidence>
<comment type="catalytic activity">
    <reaction evidence="15">
        <text>[GlcNAc-(1-&gt;4)-Mur2Ac(oyl-L-Ala-gamma-D-Glu-L-Lys-D-Ala-D-Ala)](n)-di-trans,octa-cis-undecaprenyl diphosphate + beta-D-GlcNAc-(1-&gt;4)-Mur2Ac(oyl-L-Ala-gamma-D-Glu-L-Lys-D-Ala-D-Ala)-di-trans,octa-cis-undecaprenyl diphosphate = [GlcNAc-(1-&gt;4)-Mur2Ac(oyl-L-Ala-gamma-D-Glu-L-Lys-D-Ala-D-Ala)](n+1)-di-trans,octa-cis-undecaprenyl diphosphate + di-trans,octa-cis-undecaprenyl diphosphate + H(+)</text>
        <dbReference type="Rhea" id="RHEA:23708"/>
        <dbReference type="Rhea" id="RHEA-COMP:9602"/>
        <dbReference type="Rhea" id="RHEA-COMP:9603"/>
        <dbReference type="ChEBI" id="CHEBI:15378"/>
        <dbReference type="ChEBI" id="CHEBI:58405"/>
        <dbReference type="ChEBI" id="CHEBI:60033"/>
        <dbReference type="ChEBI" id="CHEBI:78435"/>
        <dbReference type="EC" id="2.4.99.28"/>
    </reaction>
</comment>
<dbReference type="GO" id="GO:0030288">
    <property type="term" value="C:outer membrane-bounded periplasmic space"/>
    <property type="evidence" value="ECO:0007669"/>
    <property type="project" value="TreeGrafter"/>
</dbReference>
<dbReference type="GO" id="GO:0009252">
    <property type="term" value="P:peptidoglycan biosynthetic process"/>
    <property type="evidence" value="ECO:0007669"/>
    <property type="project" value="UniProtKB-KW"/>
</dbReference>
<evidence type="ECO:0000313" key="20">
    <source>
        <dbReference type="EMBL" id="SHE47607.1"/>
    </source>
</evidence>
<comment type="catalytic activity">
    <reaction evidence="14">
        <text>Preferential cleavage: (Ac)2-L-Lys-D-Ala-|-D-Ala. Also transpeptidation of peptidyl-alanyl moieties that are N-acyl substituents of D-alanine.</text>
        <dbReference type="EC" id="3.4.16.4"/>
    </reaction>
</comment>
<keyword evidence="5" id="KW-0808">Transferase</keyword>
<proteinExistence type="predicted"/>
<evidence type="ECO:0000256" key="5">
    <source>
        <dbReference type="ARBA" id="ARBA00022679"/>
    </source>
</evidence>
<dbReference type="GO" id="GO:0006508">
    <property type="term" value="P:proteolysis"/>
    <property type="evidence" value="ECO:0007669"/>
    <property type="project" value="UniProtKB-KW"/>
</dbReference>
<keyword evidence="7" id="KW-0378">Hydrolase</keyword>
<evidence type="ECO:0000256" key="8">
    <source>
        <dbReference type="ARBA" id="ARBA00022960"/>
    </source>
</evidence>
<accession>A0A1M4TTI5</accession>
<feature type="domain" description="Penicillin-binding protein transpeptidase" evidence="18">
    <location>
        <begin position="420"/>
        <end position="667"/>
    </location>
</feature>
<dbReference type="STRING" id="1121025.SAMN02745249_00503"/>
<dbReference type="GO" id="GO:0008658">
    <property type="term" value="F:penicillin binding"/>
    <property type="evidence" value="ECO:0007669"/>
    <property type="project" value="InterPro"/>
</dbReference>
<dbReference type="Pfam" id="PF00912">
    <property type="entry name" value="Transgly"/>
    <property type="match status" value="1"/>
</dbReference>
<evidence type="ECO:0000256" key="14">
    <source>
        <dbReference type="ARBA" id="ARBA00034000"/>
    </source>
</evidence>
<keyword evidence="6 17" id="KW-0812">Transmembrane</keyword>
<keyword evidence="21" id="KW-1185">Reference proteome</keyword>
<evidence type="ECO:0000313" key="21">
    <source>
        <dbReference type="Proteomes" id="UP000184128"/>
    </source>
</evidence>
<dbReference type="InterPro" id="IPR001460">
    <property type="entry name" value="PCN-bd_Tpept"/>
</dbReference>
<dbReference type="AlphaFoldDB" id="A0A1M4TTI5"/>
<evidence type="ECO:0000256" key="16">
    <source>
        <dbReference type="SAM" id="MobiDB-lite"/>
    </source>
</evidence>
<dbReference type="Gene3D" id="3.90.1310.40">
    <property type="match status" value="1"/>
</dbReference>
<name>A0A1M4TTI5_9LACT</name>
<dbReference type="Gene3D" id="3.40.710.10">
    <property type="entry name" value="DD-peptidase/beta-lactamase superfamily"/>
    <property type="match status" value="1"/>
</dbReference>
<keyword evidence="2" id="KW-0121">Carboxypeptidase</keyword>
<keyword evidence="3" id="KW-0645">Protease</keyword>
<evidence type="ECO:0000256" key="4">
    <source>
        <dbReference type="ARBA" id="ARBA00022676"/>
    </source>
</evidence>
<sequence length="879" mass="98462">MSSDKKDNFFNNKKLKKLGKKFSDYFDIIYRVFKAFFGFIVLILIVVAFLGGGAALGYFASLVEDISEPTHVEMETQINDYNRKSTLFYVDNSKISDLRTDLIRSPVELENISPLVLDAIIATEDRNFSIHKGIVPKALVRAAAQELLSAQSVTGGSTLTQQLIKQQILSSEVTHSRKAIEILYALHLENNFDKEEILEAYMNVSPFGRNNLGQNIAGVEEGAQGLFGVSASEVNLPQAAYLAGLPQSPISYSPYTQQGDIKEDLSSGINRQHEVLYSMFQEGYINKEDYEAARDYDIVADFLKKSDEDEKNPSHSYEYDLVESEGRSILINLMLEEDGITNEQLADNPDLKEDYFEKADFEMRNNGYKIYSTLDPTLHRAIQQRVTETQDQFGSTQTMSYTDDDGETQTIEYPTQVAGTLTENTTGKVLAFVGGRDYEYSEFNIAFNSRRSSGSVIKPLMTYGPALAEHFITPATVIPDTELIVPDGTSGTHSISNVGRTTNDWRDARYWLQMSQNIPNTKIYLGMLEKNINPAKYIRAMGIGPEAISDDDFSYPSASLGGFNSGPTATELAGAYAAIGNKGVFNEPYVIEKIENGEGEVVFEHEPNPTRVWSETTNYLLYDMLRDVTTQGTGRASSQYLNFNADLASKTGTTNETVDVWYAGVTPGVSLVTWMGYDNQKLSLQNFGGLTPAQRNIRNWSNIMNVVYNLKPDLLKVNDRMNPPDDNSIVSESVLASTGMKSGKVSLPNNRTVQISGSTKTEIFDRDNVPGTTTYDFSIGAKSSELNSFWNNHSNSQKKESNKKEEKKKEKDKKEDEKKKEKEEKKKESETDKKEEKEKEKEEKNNSDDDDKADDSEEKEDKEDEGDSEENNSDSEDDE</sequence>
<dbReference type="GO" id="GO:0071555">
    <property type="term" value="P:cell wall organization"/>
    <property type="evidence" value="ECO:0007669"/>
    <property type="project" value="UniProtKB-KW"/>
</dbReference>
<feature type="region of interest" description="Disordered" evidence="16">
    <location>
        <begin position="788"/>
        <end position="879"/>
    </location>
</feature>
<evidence type="ECO:0000259" key="19">
    <source>
        <dbReference type="Pfam" id="PF00912"/>
    </source>
</evidence>
<dbReference type="InterPro" id="IPR036950">
    <property type="entry name" value="PBP_transglycosylase"/>
</dbReference>
<keyword evidence="9" id="KW-0573">Peptidoglycan synthesis</keyword>
<evidence type="ECO:0000256" key="7">
    <source>
        <dbReference type="ARBA" id="ARBA00022801"/>
    </source>
</evidence>
<dbReference type="GO" id="GO:0008360">
    <property type="term" value="P:regulation of cell shape"/>
    <property type="evidence" value="ECO:0007669"/>
    <property type="project" value="UniProtKB-KW"/>
</dbReference>
<evidence type="ECO:0000256" key="13">
    <source>
        <dbReference type="ARBA" id="ARBA00023316"/>
    </source>
</evidence>
<keyword evidence="11 17" id="KW-0472">Membrane</keyword>
<dbReference type="Proteomes" id="UP000184128">
    <property type="component" value="Unassembled WGS sequence"/>
</dbReference>
<dbReference type="SUPFAM" id="SSF53955">
    <property type="entry name" value="Lysozyme-like"/>
    <property type="match status" value="1"/>
</dbReference>
<evidence type="ECO:0000256" key="17">
    <source>
        <dbReference type="SAM" id="Phobius"/>
    </source>
</evidence>
<dbReference type="GO" id="GO:0008955">
    <property type="term" value="F:peptidoglycan glycosyltransferase activity"/>
    <property type="evidence" value="ECO:0007669"/>
    <property type="project" value="UniProtKB-EC"/>
</dbReference>
<dbReference type="PANTHER" id="PTHR32282:SF32">
    <property type="entry name" value="PENICILLIN-BINDING PROTEIN 2A"/>
    <property type="match status" value="1"/>
</dbReference>
<keyword evidence="12" id="KW-0511">Multifunctional enzyme</keyword>
<keyword evidence="4" id="KW-0328">Glycosyltransferase</keyword>
<feature type="domain" description="Glycosyl transferase family 51" evidence="19">
    <location>
        <begin position="95"/>
        <end position="279"/>
    </location>
</feature>
<evidence type="ECO:0000256" key="10">
    <source>
        <dbReference type="ARBA" id="ARBA00022989"/>
    </source>
</evidence>
<dbReference type="SUPFAM" id="SSF56601">
    <property type="entry name" value="beta-lactamase/transpeptidase-like"/>
    <property type="match status" value="1"/>
</dbReference>
<dbReference type="EMBL" id="FQUF01000006">
    <property type="protein sequence ID" value="SHE47607.1"/>
    <property type="molecule type" value="Genomic_DNA"/>
</dbReference>
<dbReference type="InterPro" id="IPR050396">
    <property type="entry name" value="Glycosyltr_51/Transpeptidase"/>
</dbReference>
<keyword evidence="1" id="KW-1003">Cell membrane</keyword>
<dbReference type="InterPro" id="IPR001264">
    <property type="entry name" value="Glyco_trans_51"/>
</dbReference>
<organism evidence="20 21">
    <name type="scientific">Atopostipes suicloacalis DSM 15692</name>
    <dbReference type="NCBI Taxonomy" id="1121025"/>
    <lineage>
        <taxon>Bacteria</taxon>
        <taxon>Bacillati</taxon>
        <taxon>Bacillota</taxon>
        <taxon>Bacilli</taxon>
        <taxon>Lactobacillales</taxon>
        <taxon>Carnobacteriaceae</taxon>
        <taxon>Atopostipes</taxon>
    </lineage>
</organism>
<gene>
    <name evidence="20" type="ORF">SAMN02745249_00503</name>
</gene>
<dbReference type="PANTHER" id="PTHR32282">
    <property type="entry name" value="BINDING PROTEIN TRANSPEPTIDASE, PUTATIVE-RELATED"/>
    <property type="match status" value="1"/>
</dbReference>
<evidence type="ECO:0000256" key="12">
    <source>
        <dbReference type="ARBA" id="ARBA00023268"/>
    </source>
</evidence>
<feature type="compositionally biased region" description="Basic and acidic residues" evidence="16">
    <location>
        <begin position="797"/>
        <end position="847"/>
    </location>
</feature>
<evidence type="ECO:0000256" key="1">
    <source>
        <dbReference type="ARBA" id="ARBA00022475"/>
    </source>
</evidence>
<dbReference type="OrthoDB" id="9766909at2"/>
<keyword evidence="8" id="KW-0133">Cell shape</keyword>